<reference evidence="3 4" key="1">
    <citation type="submission" date="2018-11" db="EMBL/GenBank/DDBJ databases">
        <title>Deinococcus shelandsis sp. nov., isolated from South Shetland Islands soil of Antarctica.</title>
        <authorList>
            <person name="Tian J."/>
        </authorList>
    </citation>
    <scope>NUCLEOTIDE SEQUENCE [LARGE SCALE GENOMIC DNA]</scope>
    <source>
        <strain evidence="3 4">S14-83T</strain>
    </source>
</reference>
<dbReference type="EMBL" id="CP034184">
    <property type="protein sequence ID" value="AZI44291.1"/>
    <property type="molecule type" value="Genomic_DNA"/>
</dbReference>
<dbReference type="RefSeq" id="WP_124873786.1">
    <property type="nucleotide sequence ID" value="NZ_CP034184.1"/>
</dbReference>
<protein>
    <recommendedName>
        <fullName evidence="2">ORC1/DEAH AAA+ ATPase domain-containing protein</fullName>
    </recommendedName>
</protein>
<organism evidence="3 4">
    <name type="scientific">Deinococcus psychrotolerans</name>
    <dbReference type="NCBI Taxonomy" id="2489213"/>
    <lineage>
        <taxon>Bacteria</taxon>
        <taxon>Thermotogati</taxon>
        <taxon>Deinococcota</taxon>
        <taxon>Deinococci</taxon>
        <taxon>Deinococcales</taxon>
        <taxon>Deinococcaceae</taxon>
        <taxon>Deinococcus</taxon>
    </lineage>
</organism>
<dbReference type="SUPFAM" id="SSF48452">
    <property type="entry name" value="TPR-like"/>
    <property type="match status" value="1"/>
</dbReference>
<dbReference type="InterPro" id="IPR049945">
    <property type="entry name" value="AAA_22"/>
</dbReference>
<keyword evidence="4" id="KW-1185">Reference proteome</keyword>
<dbReference type="Gene3D" id="3.40.50.300">
    <property type="entry name" value="P-loop containing nucleotide triphosphate hydrolases"/>
    <property type="match status" value="1"/>
</dbReference>
<dbReference type="InterPro" id="IPR011990">
    <property type="entry name" value="TPR-like_helical_dom_sf"/>
</dbReference>
<proteinExistence type="predicted"/>
<dbReference type="AlphaFoldDB" id="A0A3G8YRC6"/>
<feature type="domain" description="ORC1/DEAH AAA+ ATPase" evidence="2">
    <location>
        <begin position="85"/>
        <end position="195"/>
    </location>
</feature>
<evidence type="ECO:0000256" key="1">
    <source>
        <dbReference type="SAM" id="MobiDB-lite"/>
    </source>
</evidence>
<feature type="region of interest" description="Disordered" evidence="1">
    <location>
        <begin position="1"/>
        <end position="21"/>
    </location>
</feature>
<evidence type="ECO:0000313" key="3">
    <source>
        <dbReference type="EMBL" id="AZI44291.1"/>
    </source>
</evidence>
<dbReference type="Gene3D" id="1.25.40.10">
    <property type="entry name" value="Tetratricopeptide repeat domain"/>
    <property type="match status" value="1"/>
</dbReference>
<dbReference type="InterPro" id="IPR027417">
    <property type="entry name" value="P-loop_NTPase"/>
</dbReference>
<gene>
    <name evidence="3" type="ORF">EHF33_15490</name>
</gene>
<evidence type="ECO:0000259" key="2">
    <source>
        <dbReference type="Pfam" id="PF13401"/>
    </source>
</evidence>
<accession>A0A3G8YRC6</accession>
<dbReference type="GO" id="GO:0016887">
    <property type="term" value="F:ATP hydrolysis activity"/>
    <property type="evidence" value="ECO:0007669"/>
    <property type="project" value="InterPro"/>
</dbReference>
<evidence type="ECO:0000313" key="4">
    <source>
        <dbReference type="Proteomes" id="UP000276417"/>
    </source>
</evidence>
<dbReference type="KEGG" id="dph:EHF33_15490"/>
<dbReference type="OrthoDB" id="51149at2"/>
<dbReference type="Pfam" id="PF13401">
    <property type="entry name" value="AAA_22"/>
    <property type="match status" value="1"/>
</dbReference>
<feature type="region of interest" description="Disordered" evidence="1">
    <location>
        <begin position="41"/>
        <end position="66"/>
    </location>
</feature>
<name>A0A3G8YRC6_9DEIO</name>
<dbReference type="SUPFAM" id="SSF52540">
    <property type="entry name" value="P-loop containing nucleoside triphosphate hydrolases"/>
    <property type="match status" value="1"/>
</dbReference>
<dbReference type="Proteomes" id="UP000276417">
    <property type="component" value="Chromosome 2"/>
</dbReference>
<sequence>MLHTVFSPLHPRQSTSDSLLPAVSLGDPSFVSIREDDLAYDGEMNGSRPARRRGRLETRFSPPTSFPTELERTRLLEAIEQHTLARVIVFSGPSGYGKTTTLAQYARRHPENTLWLRLGEDDKDPRSFLRSLAQVCKHHRVPQSAWEQLDEQQDSRDILLGAITTDLNDHEDDLNIILDAGEFLSVESGRVFTTLLSAVGDGHRFFLAQHDEGAFNAAPFLARGEALIFTVNTLPFTETEAHKLADQLGEPNEAIQALQAQYQGWPAAVMLAIHGRRQNAPLPARLLVEQLFIPLPAPLKETLLTLAIKDTWTPEDFPILTSGVSGFTLIQQAGVPLTPLEDQRFVPHDVVRAFLRAELNRNPHRARGVYLRFARSLEQQDLPYQALHWFWEAREMADVIRLAEMLTPQWIQYSDWLLVRETLGPVTLTLLSPQLQALMAVALIETGEGSAGRELALRLIASPELVTAMSYFVLVISSFRAGNPLESVAYADAGLAIATDEADCIRLLRTKAGALSSTSRLEEGLGIAQEAVDRAQRLGDISGLLACVTTKAYLLEQLGRSDEALEEYERTHVAGRHHGFLNRSVPMVAHLAPYYVALGRLAEADAILDEFLLMCESRYPLGTSMLSLPLAGLRHAQGQKELAIMAGKRAFELFLAEKNMLGVGDSLSYFVYDELLDGNIQDAQLIYDKLFFQEYPDGNPIKSTQVTLKWSEPKAQDQQASHF</sequence>